<dbReference type="Proteomes" id="UP001155128">
    <property type="component" value="Unassembled WGS sequence"/>
</dbReference>
<dbReference type="Pfam" id="PF00595">
    <property type="entry name" value="PDZ"/>
    <property type="match status" value="1"/>
</dbReference>
<dbReference type="SMART" id="SM00228">
    <property type="entry name" value="PDZ"/>
    <property type="match status" value="2"/>
</dbReference>
<feature type="active site" description="Charge relay system" evidence="14">
    <location>
        <position position="236"/>
    </location>
</feature>
<dbReference type="SUPFAM" id="SSF50156">
    <property type="entry name" value="PDZ domain-like"/>
    <property type="match status" value="2"/>
</dbReference>
<keyword evidence="8" id="KW-0677">Repeat</keyword>
<dbReference type="NCBIfam" id="TIGR02037">
    <property type="entry name" value="degP_htrA_DO"/>
    <property type="match status" value="1"/>
</dbReference>
<dbReference type="InterPro" id="IPR036034">
    <property type="entry name" value="PDZ_sf"/>
</dbReference>
<dbReference type="PRINTS" id="PR00834">
    <property type="entry name" value="PROTEASES2C"/>
</dbReference>
<dbReference type="InterPro" id="IPR001478">
    <property type="entry name" value="PDZ"/>
</dbReference>
<feature type="active site" description="Charge relay system" evidence="14">
    <location>
        <position position="125"/>
    </location>
</feature>
<dbReference type="PROSITE" id="PS50106">
    <property type="entry name" value="PDZ"/>
    <property type="match status" value="2"/>
</dbReference>
<evidence type="ECO:0000256" key="12">
    <source>
        <dbReference type="ARBA" id="ARBA00023016"/>
    </source>
</evidence>
<evidence type="ECO:0000256" key="4">
    <source>
        <dbReference type="ARBA" id="ARBA00013035"/>
    </source>
</evidence>
<feature type="binding site" evidence="15">
    <location>
        <begin position="234"/>
        <end position="236"/>
    </location>
    <ligand>
        <name>substrate</name>
    </ligand>
</feature>
<evidence type="ECO:0000256" key="10">
    <source>
        <dbReference type="ARBA" id="ARBA00022801"/>
    </source>
</evidence>
<dbReference type="GO" id="GO:0004252">
    <property type="term" value="F:serine-type endopeptidase activity"/>
    <property type="evidence" value="ECO:0007669"/>
    <property type="project" value="InterPro"/>
</dbReference>
<dbReference type="GO" id="GO:0006508">
    <property type="term" value="P:proteolysis"/>
    <property type="evidence" value="ECO:0007669"/>
    <property type="project" value="UniProtKB-KW"/>
</dbReference>
<dbReference type="EC" id="3.4.21.107" evidence="4"/>
<dbReference type="SUPFAM" id="SSF50494">
    <property type="entry name" value="Trypsin-like serine proteases"/>
    <property type="match status" value="1"/>
</dbReference>
<feature type="region of interest" description="Disordered" evidence="16">
    <location>
        <begin position="88"/>
        <end position="107"/>
    </location>
</feature>
<feature type="binding site" evidence="15">
    <location>
        <position position="125"/>
    </location>
    <ligand>
        <name>substrate</name>
    </ligand>
</feature>
<gene>
    <name evidence="18" type="ORF">NDO55_07375</name>
</gene>
<feature type="active site" description="Charge relay system" evidence="14">
    <location>
        <position position="162"/>
    </location>
</feature>
<evidence type="ECO:0000313" key="19">
    <source>
        <dbReference type="Proteomes" id="UP001155128"/>
    </source>
</evidence>
<feature type="domain" description="PDZ" evidence="17">
    <location>
        <begin position="280"/>
        <end position="353"/>
    </location>
</feature>
<keyword evidence="12" id="KW-0346">Stress response</keyword>
<feature type="domain" description="PDZ" evidence="17">
    <location>
        <begin position="392"/>
        <end position="498"/>
    </location>
</feature>
<dbReference type="InterPro" id="IPR009003">
    <property type="entry name" value="Peptidase_S1_PA"/>
</dbReference>
<evidence type="ECO:0000259" key="17">
    <source>
        <dbReference type="PROSITE" id="PS50106"/>
    </source>
</evidence>
<dbReference type="RefSeq" id="WP_252113868.1">
    <property type="nucleotide sequence ID" value="NZ_JAMSHT010000001.1"/>
</dbReference>
<evidence type="ECO:0000256" key="7">
    <source>
        <dbReference type="ARBA" id="ARBA00022729"/>
    </source>
</evidence>
<feature type="binding site" evidence="15">
    <location>
        <position position="162"/>
    </location>
    <ligand>
        <name>substrate</name>
    </ligand>
</feature>
<organism evidence="18 19">
    <name type="scientific">Sphingomicrobium sediminis</name>
    <dbReference type="NCBI Taxonomy" id="2950949"/>
    <lineage>
        <taxon>Bacteria</taxon>
        <taxon>Pseudomonadati</taxon>
        <taxon>Pseudomonadota</taxon>
        <taxon>Alphaproteobacteria</taxon>
        <taxon>Sphingomonadales</taxon>
        <taxon>Sphingomonadaceae</taxon>
        <taxon>Sphingomicrobium</taxon>
    </lineage>
</organism>
<keyword evidence="6" id="KW-0645">Protease</keyword>
<dbReference type="EMBL" id="JAMSHT010000001">
    <property type="protein sequence ID" value="MCM8557640.1"/>
    <property type="molecule type" value="Genomic_DNA"/>
</dbReference>
<accession>A0A9X2EGK2</accession>
<evidence type="ECO:0000256" key="16">
    <source>
        <dbReference type="SAM" id="MobiDB-lite"/>
    </source>
</evidence>
<dbReference type="Gene3D" id="2.40.10.120">
    <property type="match status" value="1"/>
</dbReference>
<dbReference type="Gene3D" id="2.30.42.10">
    <property type="match status" value="1"/>
</dbReference>
<evidence type="ECO:0000256" key="9">
    <source>
        <dbReference type="ARBA" id="ARBA00022764"/>
    </source>
</evidence>
<keyword evidence="9" id="KW-0574">Periplasm</keyword>
<dbReference type="InterPro" id="IPR011782">
    <property type="entry name" value="Pept_S1C_Do"/>
</dbReference>
<dbReference type="Gene3D" id="2.30.42.60">
    <property type="match status" value="1"/>
</dbReference>
<evidence type="ECO:0000256" key="11">
    <source>
        <dbReference type="ARBA" id="ARBA00022825"/>
    </source>
</evidence>
<sequence>MGKEMTAVRYVYGIAAAVLLGGSAYSMTGGEVAQPVNSNRPVPVAGAPESFADLAERLQPAVVNISTRQRVEVPQRADPFEQFLRRFGQPVPERNGGGEPITRETGSLGSGFVISPDGYIVTNNHLIESQAGDNGTVDEVFVVFPDRTEYEARIVGRDPESDLAVLKIDGDNLPFVQWGDSDEVRVGEWVMAIGNPYGLGGTVTAGIVSALHRGLGRGNAYDRYIQTDASINRGNSGGPMFDMAGNVVGVNSAIISPTGASVGIGLAIPAEAARPVIDSLIRGERPQRGFLGVGLQPLTEDIAAGLGLPKDRGELVNSVIEGEAADNAGIRRGDVILSIGGEAVTPDDTVSYLIANTPVGSSTPVEIIRNGETRTLNVTVGQRPTQEEMRAQLGLEEDGDGMRGEDDPTPEGAEALGMTIEPLTTRIREALRLPDDLEGVIISGVDPASDAAEKRLTRGDVIISVNQQEVRSVADVNEAIESARDAGLESVLLLIQRGRGRPAYIGIDLD</sequence>
<evidence type="ECO:0000313" key="18">
    <source>
        <dbReference type="EMBL" id="MCM8557640.1"/>
    </source>
</evidence>
<keyword evidence="19" id="KW-1185">Reference proteome</keyword>
<evidence type="ECO:0000256" key="5">
    <source>
        <dbReference type="ARBA" id="ARBA00013958"/>
    </source>
</evidence>
<name>A0A9X2EGK2_9SPHN</name>
<keyword evidence="10 18" id="KW-0378">Hydrolase</keyword>
<evidence type="ECO:0000256" key="15">
    <source>
        <dbReference type="PIRSR" id="PIRSR611782-2"/>
    </source>
</evidence>
<dbReference type="Pfam" id="PF13180">
    <property type="entry name" value="PDZ_2"/>
    <property type="match status" value="1"/>
</dbReference>
<evidence type="ECO:0000256" key="3">
    <source>
        <dbReference type="ARBA" id="ARBA00010541"/>
    </source>
</evidence>
<keyword evidence="11" id="KW-0720">Serine protease</keyword>
<dbReference type="PANTHER" id="PTHR22939">
    <property type="entry name" value="SERINE PROTEASE FAMILY S1C HTRA-RELATED"/>
    <property type="match status" value="1"/>
</dbReference>
<comment type="catalytic activity">
    <reaction evidence="1">
        <text>Acts on substrates that are at least partially unfolded. The cleavage site P1 residue is normally between a pair of hydrophobic residues, such as Val-|-Val.</text>
        <dbReference type="EC" id="3.4.21.107"/>
    </reaction>
</comment>
<evidence type="ECO:0000256" key="2">
    <source>
        <dbReference type="ARBA" id="ARBA00004418"/>
    </source>
</evidence>
<dbReference type="AlphaFoldDB" id="A0A9X2EGK2"/>
<evidence type="ECO:0000256" key="13">
    <source>
        <dbReference type="ARBA" id="ARBA00032850"/>
    </source>
</evidence>
<proteinExistence type="inferred from homology"/>
<comment type="similarity">
    <text evidence="3">Belongs to the peptidase S1C family.</text>
</comment>
<comment type="caution">
    <text evidence="18">The sequence shown here is derived from an EMBL/GenBank/DDBJ whole genome shotgun (WGS) entry which is preliminary data.</text>
</comment>
<evidence type="ECO:0000256" key="1">
    <source>
        <dbReference type="ARBA" id="ARBA00001772"/>
    </source>
</evidence>
<keyword evidence="7" id="KW-0732">Signal</keyword>
<evidence type="ECO:0000256" key="6">
    <source>
        <dbReference type="ARBA" id="ARBA00022670"/>
    </source>
</evidence>
<evidence type="ECO:0000256" key="14">
    <source>
        <dbReference type="PIRSR" id="PIRSR611782-1"/>
    </source>
</evidence>
<evidence type="ECO:0000256" key="8">
    <source>
        <dbReference type="ARBA" id="ARBA00022737"/>
    </source>
</evidence>
<protein>
    <recommendedName>
        <fullName evidence="5">Probable periplasmic serine endoprotease DegP-like</fullName>
        <ecNumber evidence="4">3.4.21.107</ecNumber>
    </recommendedName>
    <alternativeName>
        <fullName evidence="13">Protease Do</fullName>
    </alternativeName>
</protein>
<dbReference type="Pfam" id="PF13365">
    <property type="entry name" value="Trypsin_2"/>
    <property type="match status" value="1"/>
</dbReference>
<reference evidence="18" key="1">
    <citation type="submission" date="2022-06" db="EMBL/GenBank/DDBJ databases">
        <title>Sphingomicrobium sedimins sp. nov., a marine bacterium isolated from tidal flat.</title>
        <authorList>
            <person name="Kim C.-H."/>
            <person name="Yoo Y."/>
            <person name="Kim J.-J."/>
        </authorList>
    </citation>
    <scope>NUCLEOTIDE SEQUENCE</scope>
    <source>
        <strain evidence="18">GRR-S6-50</strain>
    </source>
</reference>
<dbReference type="InterPro" id="IPR001940">
    <property type="entry name" value="Peptidase_S1C"/>
</dbReference>
<comment type="subcellular location">
    <subcellularLocation>
        <location evidence="2">Periplasm</location>
    </subcellularLocation>
</comment>
<dbReference type="PANTHER" id="PTHR22939:SF130">
    <property type="entry name" value="PERIPLASMIC SERINE ENDOPROTEASE DEGP-LIKE-RELATED"/>
    <property type="match status" value="1"/>
</dbReference>